<dbReference type="PROSITE" id="PS51746">
    <property type="entry name" value="PPM_2"/>
    <property type="match status" value="1"/>
</dbReference>
<dbReference type="InterPro" id="IPR001932">
    <property type="entry name" value="PPM-type_phosphatase-like_dom"/>
</dbReference>
<feature type="compositionally biased region" description="Basic and acidic residues" evidence="1">
    <location>
        <begin position="22"/>
        <end position="39"/>
    </location>
</feature>
<dbReference type="KEGG" id="llu:AKJ09_00224"/>
<feature type="compositionally biased region" description="Pro residues" evidence="1">
    <location>
        <begin position="76"/>
        <end position="85"/>
    </location>
</feature>
<dbReference type="PANTHER" id="PTHR47992">
    <property type="entry name" value="PROTEIN PHOSPHATASE"/>
    <property type="match status" value="1"/>
</dbReference>
<dbReference type="STRING" id="1391654.AKJ09_00224"/>
<dbReference type="EMBL" id="CP012333">
    <property type="protein sequence ID" value="AKU93560.1"/>
    <property type="molecule type" value="Genomic_DNA"/>
</dbReference>
<proteinExistence type="predicted"/>
<dbReference type="Gene3D" id="3.60.40.10">
    <property type="entry name" value="PPM-type phosphatase domain"/>
    <property type="match status" value="1"/>
</dbReference>
<name>A0A0K1PJ62_9BACT</name>
<feature type="domain" description="PPM-type phosphatase" evidence="2">
    <location>
        <begin position="158"/>
        <end position="392"/>
    </location>
</feature>
<organism evidence="3 4">
    <name type="scientific">Labilithrix luteola</name>
    <dbReference type="NCBI Taxonomy" id="1391654"/>
    <lineage>
        <taxon>Bacteria</taxon>
        <taxon>Pseudomonadati</taxon>
        <taxon>Myxococcota</taxon>
        <taxon>Polyangia</taxon>
        <taxon>Polyangiales</taxon>
        <taxon>Labilitrichaceae</taxon>
        <taxon>Labilithrix</taxon>
    </lineage>
</organism>
<sequence>MLVAAVGVIAYLMGERRALLRAKAEHERERGAASRELSRDVSSSSSSSSSSSRAPEVAPKASSRKAEAVSVAAQDDPPPSKPAPPSDAKAPTVAASSFSGVPKLNPDDEDDDVEPTMVGRGASAPPMRRVIVKAPLIQIPFDDLATTDKPAQADALFLVHATAQTDKGLRRKKNEDSLGVLEGSNLFVVADGMGGYAGGEQASKLTVQTILDAFRTRTFEGEAHEGAPAEASELGRSIQMANATVLEEAQKDHALAGMGTTVCAAMFSPNKRRCYVGHVGDSRCYRLRDGVFKQMTADHTMAELGVKGPESQALSRAVGIWPTVNIDIVAAIPQAGDVYLLCSDGLTKMLSDDIIANVLRNEEDPKVAVERLIFFANSRGGKDNITVILIRVVPTDWRPEPFRPASVRPAEPDES</sequence>
<evidence type="ECO:0000313" key="3">
    <source>
        <dbReference type="EMBL" id="AKU93560.1"/>
    </source>
</evidence>
<reference evidence="3 4" key="1">
    <citation type="submission" date="2015-08" db="EMBL/GenBank/DDBJ databases">
        <authorList>
            <person name="Babu N.S."/>
            <person name="Beckwith C.J."/>
            <person name="Beseler K.G."/>
            <person name="Brison A."/>
            <person name="Carone J.V."/>
            <person name="Caskin T.P."/>
            <person name="Diamond M."/>
            <person name="Durham M.E."/>
            <person name="Foxe J.M."/>
            <person name="Go M."/>
            <person name="Henderson B.A."/>
            <person name="Jones I.B."/>
            <person name="McGettigan J.A."/>
            <person name="Micheletti S.J."/>
            <person name="Nasrallah M.E."/>
            <person name="Ortiz D."/>
            <person name="Piller C.R."/>
            <person name="Privatt S.R."/>
            <person name="Schneider S.L."/>
            <person name="Sharp S."/>
            <person name="Smith T.C."/>
            <person name="Stanton J.D."/>
            <person name="Ullery H.E."/>
            <person name="Wilson R.J."/>
            <person name="Serrano M.G."/>
            <person name="Buck G."/>
            <person name="Lee V."/>
            <person name="Wang Y."/>
            <person name="Carvalho R."/>
            <person name="Voegtly L."/>
            <person name="Shi R."/>
            <person name="Duckworth R."/>
            <person name="Johnson A."/>
            <person name="Loviza R."/>
            <person name="Walstead R."/>
            <person name="Shah Z."/>
            <person name="Kiflezghi M."/>
            <person name="Wade K."/>
            <person name="Ball S.L."/>
            <person name="Bradley K.W."/>
            <person name="Asai D.J."/>
            <person name="Bowman C.A."/>
            <person name="Russell D.A."/>
            <person name="Pope W.H."/>
            <person name="Jacobs-Sera D."/>
            <person name="Hendrix R.W."/>
            <person name="Hatfull G.F."/>
        </authorList>
    </citation>
    <scope>NUCLEOTIDE SEQUENCE [LARGE SCALE GENOMIC DNA]</scope>
    <source>
        <strain evidence="3 4">DSM 27648</strain>
    </source>
</reference>
<evidence type="ECO:0000313" key="4">
    <source>
        <dbReference type="Proteomes" id="UP000064967"/>
    </source>
</evidence>
<evidence type="ECO:0000259" key="2">
    <source>
        <dbReference type="PROSITE" id="PS51746"/>
    </source>
</evidence>
<evidence type="ECO:0000256" key="1">
    <source>
        <dbReference type="SAM" id="MobiDB-lite"/>
    </source>
</evidence>
<dbReference type="AlphaFoldDB" id="A0A0K1PJ62"/>
<dbReference type="Proteomes" id="UP000064967">
    <property type="component" value="Chromosome"/>
</dbReference>
<feature type="compositionally biased region" description="Low complexity" evidence="1">
    <location>
        <begin position="42"/>
        <end position="52"/>
    </location>
</feature>
<dbReference type="CDD" id="cd00143">
    <property type="entry name" value="PP2Cc"/>
    <property type="match status" value="1"/>
</dbReference>
<dbReference type="GO" id="GO:0004722">
    <property type="term" value="F:protein serine/threonine phosphatase activity"/>
    <property type="evidence" value="ECO:0007669"/>
    <property type="project" value="InterPro"/>
</dbReference>
<dbReference type="SMART" id="SM00331">
    <property type="entry name" value="PP2C_SIG"/>
    <property type="match status" value="1"/>
</dbReference>
<accession>A0A0K1PJ62</accession>
<protein>
    <submittedName>
        <fullName evidence="3">Serine/threonine phosphatase PrpC</fullName>
    </submittedName>
</protein>
<gene>
    <name evidence="3" type="ORF">AKJ09_00224</name>
</gene>
<keyword evidence="4" id="KW-1185">Reference proteome</keyword>
<dbReference type="Pfam" id="PF13672">
    <property type="entry name" value="PP2C_2"/>
    <property type="match status" value="1"/>
</dbReference>
<dbReference type="SMART" id="SM00332">
    <property type="entry name" value="PP2Cc"/>
    <property type="match status" value="1"/>
</dbReference>
<dbReference type="InterPro" id="IPR015655">
    <property type="entry name" value="PP2C"/>
</dbReference>
<feature type="region of interest" description="Disordered" evidence="1">
    <location>
        <begin position="22"/>
        <end position="122"/>
    </location>
</feature>
<dbReference type="SUPFAM" id="SSF81606">
    <property type="entry name" value="PP2C-like"/>
    <property type="match status" value="1"/>
</dbReference>
<dbReference type="InterPro" id="IPR036457">
    <property type="entry name" value="PPM-type-like_dom_sf"/>
</dbReference>